<reference evidence="1 2" key="1">
    <citation type="journal article" date="2021" name="Int. J. Syst. Evol. Microbiol.">
        <title>Steroidobacter gossypii sp. nov., isolated from soil of cotton cropping field.</title>
        <authorList>
            <person name="Huang R."/>
            <person name="Yang S."/>
            <person name="Zhen C."/>
            <person name="Liu W."/>
        </authorList>
    </citation>
    <scope>NUCLEOTIDE SEQUENCE [LARGE SCALE GENOMIC DNA]</scope>
    <source>
        <strain evidence="1 2">S1-65</strain>
    </source>
</reference>
<evidence type="ECO:0000313" key="1">
    <source>
        <dbReference type="EMBL" id="MBM0104563.1"/>
    </source>
</evidence>
<protein>
    <submittedName>
        <fullName evidence="1">Uncharacterized protein</fullName>
    </submittedName>
</protein>
<keyword evidence="2" id="KW-1185">Reference proteome</keyword>
<dbReference type="Proteomes" id="UP000661077">
    <property type="component" value="Unassembled WGS sequence"/>
</dbReference>
<comment type="caution">
    <text evidence="1">The sequence shown here is derived from an EMBL/GenBank/DDBJ whole genome shotgun (WGS) entry which is preliminary data.</text>
</comment>
<gene>
    <name evidence="1" type="ORF">JM946_07380</name>
</gene>
<dbReference type="RefSeq" id="WP_203166502.1">
    <property type="nucleotide sequence ID" value="NZ_JAEVLS010000001.1"/>
</dbReference>
<organism evidence="1 2">
    <name type="scientific">Steroidobacter gossypii</name>
    <dbReference type="NCBI Taxonomy" id="2805490"/>
    <lineage>
        <taxon>Bacteria</taxon>
        <taxon>Pseudomonadati</taxon>
        <taxon>Pseudomonadota</taxon>
        <taxon>Gammaproteobacteria</taxon>
        <taxon>Steroidobacterales</taxon>
        <taxon>Steroidobacteraceae</taxon>
        <taxon>Steroidobacter</taxon>
    </lineage>
</organism>
<proteinExistence type="predicted"/>
<dbReference type="EMBL" id="JAEVLS010000001">
    <property type="protein sequence ID" value="MBM0104563.1"/>
    <property type="molecule type" value="Genomic_DNA"/>
</dbReference>
<sequence length="45" mass="4693">MVFVLITFTAALVLDLAVLAMLKIGLRDAPGGTDATGAWGHHQPC</sequence>
<name>A0ABS1WUC1_9GAMM</name>
<accession>A0ABS1WUC1</accession>
<evidence type="ECO:0000313" key="2">
    <source>
        <dbReference type="Proteomes" id="UP000661077"/>
    </source>
</evidence>